<evidence type="ECO:0000256" key="1">
    <source>
        <dbReference type="ARBA" id="ARBA00004308"/>
    </source>
</evidence>
<feature type="compositionally biased region" description="Polar residues" evidence="6">
    <location>
        <begin position="792"/>
        <end position="846"/>
    </location>
</feature>
<keyword evidence="10" id="KW-1185">Reference proteome</keyword>
<dbReference type="InterPro" id="IPR045120">
    <property type="entry name" value="Suco/Slp1-like"/>
</dbReference>
<evidence type="ECO:0000256" key="3">
    <source>
        <dbReference type="ARBA" id="ARBA00022989"/>
    </source>
</evidence>
<proteinExistence type="predicted"/>
<accession>A0AAJ8MAY5</accession>
<feature type="compositionally biased region" description="Low complexity" evidence="6">
    <location>
        <begin position="168"/>
        <end position="207"/>
    </location>
</feature>
<evidence type="ECO:0000256" key="5">
    <source>
        <dbReference type="SAM" id="Coils"/>
    </source>
</evidence>
<feature type="compositionally biased region" description="Polar residues" evidence="6">
    <location>
        <begin position="869"/>
        <end position="880"/>
    </location>
</feature>
<evidence type="ECO:0000259" key="8">
    <source>
        <dbReference type="PROSITE" id="PS51469"/>
    </source>
</evidence>
<dbReference type="GO" id="GO:0016020">
    <property type="term" value="C:membrane"/>
    <property type="evidence" value="ECO:0007669"/>
    <property type="project" value="InterPro"/>
</dbReference>
<dbReference type="PANTHER" id="PTHR12953:SF0">
    <property type="entry name" value="SUN DOMAIN-CONTAINING OSSIFICATION FACTOR"/>
    <property type="match status" value="1"/>
</dbReference>
<gene>
    <name evidence="9" type="ORF">I302_106133</name>
</gene>
<protein>
    <recommendedName>
        <fullName evidence="8">SUN domain-containing protein</fullName>
    </recommendedName>
</protein>
<feature type="compositionally biased region" description="Low complexity" evidence="6">
    <location>
        <begin position="502"/>
        <end position="541"/>
    </location>
</feature>
<feature type="compositionally biased region" description="Polar residues" evidence="6">
    <location>
        <begin position="996"/>
        <end position="1005"/>
    </location>
</feature>
<keyword evidence="2" id="KW-0812">Transmembrane</keyword>
<feature type="region of interest" description="Disordered" evidence="6">
    <location>
        <begin position="388"/>
        <end position="423"/>
    </location>
</feature>
<dbReference type="PROSITE" id="PS51469">
    <property type="entry name" value="SUN"/>
    <property type="match status" value="1"/>
</dbReference>
<feature type="region of interest" description="Disordered" evidence="6">
    <location>
        <begin position="79"/>
        <end position="243"/>
    </location>
</feature>
<organism evidence="9 10">
    <name type="scientific">Kwoniella bestiolae CBS 10118</name>
    <dbReference type="NCBI Taxonomy" id="1296100"/>
    <lineage>
        <taxon>Eukaryota</taxon>
        <taxon>Fungi</taxon>
        <taxon>Dikarya</taxon>
        <taxon>Basidiomycota</taxon>
        <taxon>Agaricomycotina</taxon>
        <taxon>Tremellomycetes</taxon>
        <taxon>Tremellales</taxon>
        <taxon>Cryptococcaceae</taxon>
        <taxon>Kwoniella</taxon>
    </lineage>
</organism>
<dbReference type="PANTHER" id="PTHR12953">
    <property type="entry name" value="MEMBRANE PROTEIN CH1 RELATED"/>
    <property type="match status" value="1"/>
</dbReference>
<feature type="region of interest" description="Disordered" evidence="6">
    <location>
        <begin position="460"/>
        <end position="551"/>
    </location>
</feature>
<feature type="domain" description="SUN" evidence="8">
    <location>
        <begin position="192"/>
        <end position="373"/>
    </location>
</feature>
<comment type="subcellular location">
    <subcellularLocation>
        <location evidence="1">Endomembrane system</location>
    </subcellularLocation>
</comment>
<dbReference type="Proteomes" id="UP000092730">
    <property type="component" value="Chromosome 4"/>
</dbReference>
<feature type="compositionally biased region" description="Basic and acidic residues" evidence="6">
    <location>
        <begin position="390"/>
        <end position="423"/>
    </location>
</feature>
<evidence type="ECO:0000256" key="6">
    <source>
        <dbReference type="SAM" id="MobiDB-lite"/>
    </source>
</evidence>
<feature type="compositionally biased region" description="Acidic residues" evidence="6">
    <location>
        <begin position="951"/>
        <end position="966"/>
    </location>
</feature>
<dbReference type="AlphaFoldDB" id="A0AAJ8MAY5"/>
<dbReference type="KEGG" id="kbi:30209655"/>
<evidence type="ECO:0000256" key="2">
    <source>
        <dbReference type="ARBA" id="ARBA00022692"/>
    </source>
</evidence>
<keyword evidence="3" id="KW-1133">Transmembrane helix</keyword>
<dbReference type="GO" id="GO:0034975">
    <property type="term" value="P:protein folding in endoplasmic reticulum"/>
    <property type="evidence" value="ECO:0007669"/>
    <property type="project" value="TreeGrafter"/>
</dbReference>
<reference evidence="9" key="1">
    <citation type="submission" date="2013-07" db="EMBL/GenBank/DDBJ databases">
        <authorList>
            <consortium name="The Broad Institute Genome Sequencing Platform"/>
            <person name="Cuomo C."/>
            <person name="Litvintseva A."/>
            <person name="Chen Y."/>
            <person name="Heitman J."/>
            <person name="Sun S."/>
            <person name="Springer D."/>
            <person name="Dromer F."/>
            <person name="Young S.K."/>
            <person name="Zeng Q."/>
            <person name="Gargeya S."/>
            <person name="Fitzgerald M."/>
            <person name="Abouelleil A."/>
            <person name="Alvarado L."/>
            <person name="Berlin A.M."/>
            <person name="Chapman S.B."/>
            <person name="Dewar J."/>
            <person name="Goldberg J."/>
            <person name="Griggs A."/>
            <person name="Gujja S."/>
            <person name="Hansen M."/>
            <person name="Howarth C."/>
            <person name="Imamovic A."/>
            <person name="Larimer J."/>
            <person name="McCowan C."/>
            <person name="Murphy C."/>
            <person name="Pearson M."/>
            <person name="Priest M."/>
            <person name="Roberts A."/>
            <person name="Saif S."/>
            <person name="Shea T."/>
            <person name="Sykes S."/>
            <person name="Wortman J."/>
            <person name="Nusbaum C."/>
            <person name="Birren B."/>
        </authorList>
    </citation>
    <scope>NUCLEOTIDE SEQUENCE</scope>
    <source>
        <strain evidence="9">CBS 10118</strain>
    </source>
</reference>
<feature type="compositionally biased region" description="Low complexity" evidence="6">
    <location>
        <begin position="469"/>
        <end position="489"/>
    </location>
</feature>
<keyword evidence="4" id="KW-0472">Membrane</keyword>
<dbReference type="EMBL" id="CP144544">
    <property type="protein sequence ID" value="WVW84104.1"/>
    <property type="molecule type" value="Genomic_DNA"/>
</dbReference>
<feature type="compositionally biased region" description="Polar residues" evidence="6">
    <location>
        <begin position="764"/>
        <end position="780"/>
    </location>
</feature>
<sequence length="1005" mass="111304">MRRRYLYSLVHSILVVATQAQAEPNTSAISTISNSNDSASTTDHTRLHRNSEVNFLDDETSYRDIWYDLKKLDECYSFNDPTVDDDPNNITVATEPSAKSPTSSVPEATETPEPFISFEDWKKIKQAEEDEREYQEEDEQASKPTENEESNTSSEVPHPPTDVTSGQSNSNDSSNTFSSAASSSPKSKGKPDQQQSSTGQSASSQPSASPPPAQHHNRYNYASPDCSARIHSSSPQTQHASSLLHKSRDRYMLTPCKAKEHWVVVELCDEIRIEAVEVAIWEFFSGVVREVRISVGGEDDEEFEDDPADDVTGRSVKWKEVGSFVGKNVRGVQTFTLSQPTSFHRFIRLDFPSFYGTEYYCPVSQLKVYGMNQMEAFKWEQKRLSAVSKGKNEAKEKEAEERRAKEREEKEKKERVEKVKQQEREKELDALEKLLHEQAGRVVPDILSETAILSKLEETKVTKTKSKEAPSTTTTTSAVVSSSKDTSATISASSGLTSETKAATNTTSETPATSQTTARVSTESSPSSTSLSSPSSSSSSTYTRNAPPRSDSSESIYAFIIRRLNDLEGNSTLVARYIEEQAKVMRHMLTRVEKGWDEWKGDWEGEDRGRWEQERMRQEDRLGKVISQLEQQRSAFEEERKTLQSQMRGLAEELGYERRRGLAQLFVMFIIIILGVISRSSTINTVLKPLLAEAKRRRSIYGSKSFSGPLTGLRIDMGAGRPPAVIGEGRPKSLSDINDSQQDINSPTSPTPTPISSKTRLHGKSNSISRRPGTPNSSAMRQRRLPPGVITNFRSVSATEPHQLSSSPVHSGSGGYSNSTFSNLTSPKPRGSLSSAVARQNGQTGNARKLARSSHLHMIDSERRKTSKSPRPQSQITSPISPDGDAEGGEEGNFETPKRTRSRSSQVFHNGIILSYSPPINEVSPFTVNVSSKMPDQPSVGMEDGPSDWGTDVETEGSVSEVEDSVEVERGGRQNGSSDPVRSADDEEMVKELTDIWNNPSTNKV</sequence>
<feature type="region of interest" description="Disordered" evidence="6">
    <location>
        <begin position="935"/>
        <end position="1005"/>
    </location>
</feature>
<dbReference type="InterPro" id="IPR012919">
    <property type="entry name" value="SUN_dom"/>
</dbReference>
<feature type="region of interest" description="Disordered" evidence="6">
    <location>
        <begin position="711"/>
        <end position="906"/>
    </location>
</feature>
<feature type="compositionally biased region" description="Polar residues" evidence="6">
    <location>
        <begin position="230"/>
        <end position="241"/>
    </location>
</feature>
<feature type="compositionally biased region" description="Polar residues" evidence="6">
    <location>
        <begin position="88"/>
        <end position="106"/>
    </location>
</feature>
<evidence type="ECO:0000256" key="4">
    <source>
        <dbReference type="ARBA" id="ARBA00023136"/>
    </source>
</evidence>
<feature type="compositionally biased region" description="Acidic residues" evidence="6">
    <location>
        <begin position="884"/>
        <end position="893"/>
    </location>
</feature>
<reference evidence="9" key="2">
    <citation type="submission" date="2024-02" db="EMBL/GenBank/DDBJ databases">
        <title>Comparative genomics of Cryptococcus and Kwoniella reveals pathogenesis evolution and contrasting modes of karyotype evolution via chromosome fusion or intercentromeric recombination.</title>
        <authorList>
            <person name="Coelho M.A."/>
            <person name="David-Palma M."/>
            <person name="Shea T."/>
            <person name="Bowers K."/>
            <person name="McGinley-Smith S."/>
            <person name="Mohammad A.W."/>
            <person name="Gnirke A."/>
            <person name="Yurkov A.M."/>
            <person name="Nowrousian M."/>
            <person name="Sun S."/>
            <person name="Cuomo C.A."/>
            <person name="Heitman J."/>
        </authorList>
    </citation>
    <scope>NUCLEOTIDE SEQUENCE</scope>
    <source>
        <strain evidence="9">CBS 10118</strain>
    </source>
</reference>
<dbReference type="RefSeq" id="XP_065726289.1">
    <property type="nucleotide sequence ID" value="XM_065870217.1"/>
</dbReference>
<keyword evidence="7" id="KW-0732">Signal</keyword>
<evidence type="ECO:0000313" key="9">
    <source>
        <dbReference type="EMBL" id="WVW84104.1"/>
    </source>
</evidence>
<dbReference type="Pfam" id="PF07738">
    <property type="entry name" value="Sad1_UNC"/>
    <property type="match status" value="1"/>
</dbReference>
<dbReference type="GO" id="GO:0005737">
    <property type="term" value="C:cytoplasm"/>
    <property type="evidence" value="ECO:0007669"/>
    <property type="project" value="TreeGrafter"/>
</dbReference>
<feature type="chain" id="PRO_5042572375" description="SUN domain-containing protein" evidence="7">
    <location>
        <begin position="23"/>
        <end position="1005"/>
    </location>
</feature>
<evidence type="ECO:0000313" key="10">
    <source>
        <dbReference type="Proteomes" id="UP000092730"/>
    </source>
</evidence>
<evidence type="ECO:0000256" key="7">
    <source>
        <dbReference type="SAM" id="SignalP"/>
    </source>
</evidence>
<feature type="compositionally biased region" description="Acidic residues" evidence="6">
    <location>
        <begin position="128"/>
        <end position="139"/>
    </location>
</feature>
<feature type="compositionally biased region" description="Polar residues" evidence="6">
    <location>
        <begin position="735"/>
        <end position="745"/>
    </location>
</feature>
<feature type="coiled-coil region" evidence="5">
    <location>
        <begin position="619"/>
        <end position="653"/>
    </location>
</feature>
<dbReference type="GeneID" id="30209655"/>
<keyword evidence="5" id="KW-0175">Coiled coil</keyword>
<feature type="signal peptide" evidence="7">
    <location>
        <begin position="1"/>
        <end position="22"/>
    </location>
</feature>
<feature type="compositionally biased region" description="Polar residues" evidence="6">
    <location>
        <begin position="490"/>
        <end position="501"/>
    </location>
</feature>
<name>A0AAJ8MAY5_9TREE</name>
<dbReference type="GO" id="GO:0012505">
    <property type="term" value="C:endomembrane system"/>
    <property type="evidence" value="ECO:0007669"/>
    <property type="project" value="UniProtKB-SubCell"/>
</dbReference>